<dbReference type="GO" id="GO:0003677">
    <property type="term" value="F:DNA binding"/>
    <property type="evidence" value="ECO:0007669"/>
    <property type="project" value="InterPro"/>
</dbReference>
<dbReference type="AlphaFoldDB" id="A0A9N8ZZ28"/>
<comment type="caution">
    <text evidence="1">The sequence shown here is derived from an EMBL/GenBank/DDBJ whole genome shotgun (WGS) entry which is preliminary data.</text>
</comment>
<sequence length="268" mass="30692">MANTKVTLTITIPENVYKKLKEIVAAGKVSEFVSRAIEESISKKEKQIIEDYQKVARDKKLKISILTRPPEEEWADLTLWEKPNDYIIVALVVLRENDEEVRKPLEVHCECEGKKLKVLFLDNSLLPTLAINAPTFVSEITKEVNKKGKINSEETTKKVITTFLETIQQKLVQGESVNFKGYFTVKRSATQPKGNKNCDEHQRELDKFKQANKGKGIAAYTKSNTFRNLVVKTRNCSKCEAKKQQLAKSAKLTNRINFKPSKDFWKEL</sequence>
<evidence type="ECO:0000313" key="1">
    <source>
        <dbReference type="EMBL" id="CAG8513236.1"/>
    </source>
</evidence>
<dbReference type="Pfam" id="PF00216">
    <property type="entry name" value="Bac_DNA_binding"/>
    <property type="match status" value="1"/>
</dbReference>
<reference evidence="1" key="1">
    <citation type="submission" date="2021-06" db="EMBL/GenBank/DDBJ databases">
        <authorList>
            <person name="Kallberg Y."/>
            <person name="Tangrot J."/>
            <person name="Rosling A."/>
        </authorList>
    </citation>
    <scope>NUCLEOTIDE SEQUENCE</scope>
    <source>
        <strain evidence="1">FL130A</strain>
    </source>
</reference>
<dbReference type="GO" id="GO:0030527">
    <property type="term" value="F:structural constituent of chromatin"/>
    <property type="evidence" value="ECO:0007669"/>
    <property type="project" value="InterPro"/>
</dbReference>
<dbReference type="InterPro" id="IPR000119">
    <property type="entry name" value="Hist_DNA-bd"/>
</dbReference>
<dbReference type="OrthoDB" id="2442809at2759"/>
<dbReference type="EMBL" id="CAJVPS010000878">
    <property type="protein sequence ID" value="CAG8513236.1"/>
    <property type="molecule type" value="Genomic_DNA"/>
</dbReference>
<keyword evidence="2" id="KW-1185">Reference proteome</keyword>
<evidence type="ECO:0000313" key="2">
    <source>
        <dbReference type="Proteomes" id="UP000789508"/>
    </source>
</evidence>
<dbReference type="Proteomes" id="UP000789508">
    <property type="component" value="Unassembled WGS sequence"/>
</dbReference>
<protein>
    <submittedName>
        <fullName evidence="1">7293_t:CDS:1</fullName>
    </submittedName>
</protein>
<organism evidence="1 2">
    <name type="scientific">Ambispora leptoticha</name>
    <dbReference type="NCBI Taxonomy" id="144679"/>
    <lineage>
        <taxon>Eukaryota</taxon>
        <taxon>Fungi</taxon>
        <taxon>Fungi incertae sedis</taxon>
        <taxon>Mucoromycota</taxon>
        <taxon>Glomeromycotina</taxon>
        <taxon>Glomeromycetes</taxon>
        <taxon>Archaeosporales</taxon>
        <taxon>Ambisporaceae</taxon>
        <taxon>Ambispora</taxon>
    </lineage>
</organism>
<accession>A0A9N8ZZ28</accession>
<dbReference type="InterPro" id="IPR010992">
    <property type="entry name" value="IHF-like_DNA-bd_dom_sf"/>
</dbReference>
<dbReference type="CDD" id="cd22231">
    <property type="entry name" value="RHH_NikR_HicB-like"/>
    <property type="match status" value="1"/>
</dbReference>
<gene>
    <name evidence="1" type="ORF">ALEPTO_LOCUS4083</name>
</gene>
<dbReference type="Gene3D" id="4.10.520.10">
    <property type="entry name" value="IHF-like DNA-binding proteins"/>
    <property type="match status" value="1"/>
</dbReference>
<name>A0A9N8ZZ28_9GLOM</name>
<proteinExistence type="predicted"/>